<dbReference type="InterPro" id="IPR022966">
    <property type="entry name" value="RNase_II/R_CS"/>
</dbReference>
<dbReference type="SMART" id="SM00955">
    <property type="entry name" value="RNB"/>
    <property type="match status" value="1"/>
</dbReference>
<organism evidence="8 9">
    <name type="scientific">Chiloscyllium punctatum</name>
    <name type="common">Brownbanded bambooshark</name>
    <name type="synonym">Hemiscyllium punctatum</name>
    <dbReference type="NCBI Taxonomy" id="137246"/>
    <lineage>
        <taxon>Eukaryota</taxon>
        <taxon>Metazoa</taxon>
        <taxon>Chordata</taxon>
        <taxon>Craniata</taxon>
        <taxon>Vertebrata</taxon>
        <taxon>Chondrichthyes</taxon>
        <taxon>Elasmobranchii</taxon>
        <taxon>Galeomorphii</taxon>
        <taxon>Galeoidea</taxon>
        <taxon>Orectolobiformes</taxon>
        <taxon>Hemiscylliidae</taxon>
        <taxon>Chiloscyllium</taxon>
    </lineage>
</organism>
<dbReference type="GO" id="GO:0003723">
    <property type="term" value="F:RNA binding"/>
    <property type="evidence" value="ECO:0007669"/>
    <property type="project" value="InterPro"/>
</dbReference>
<dbReference type="InterPro" id="IPR012340">
    <property type="entry name" value="NA-bd_OB-fold"/>
</dbReference>
<dbReference type="SUPFAM" id="SSF52540">
    <property type="entry name" value="P-loop containing nucleoside triphosphate hydrolases"/>
    <property type="match status" value="2"/>
</dbReference>
<dbReference type="PROSITE" id="PS01175">
    <property type="entry name" value="RIBONUCLEASE_II"/>
    <property type="match status" value="1"/>
</dbReference>
<dbReference type="Pfam" id="PF13087">
    <property type="entry name" value="AAA_12"/>
    <property type="match status" value="2"/>
</dbReference>
<dbReference type="FunFam" id="3.40.50.300:FF:001313">
    <property type="entry name" value="Helicase with zinc finger domain 2"/>
    <property type="match status" value="1"/>
</dbReference>
<dbReference type="PANTHER" id="PTHR43788:SF16">
    <property type="entry name" value="HELICASE WITH ZINC FINGER 2"/>
    <property type="match status" value="1"/>
</dbReference>
<keyword evidence="6" id="KW-0863">Zinc-finger</keyword>
<dbReference type="InterPro" id="IPR047187">
    <property type="entry name" value="SF1_C_Upf1"/>
</dbReference>
<dbReference type="FunFam" id="3.40.50.300:FF:001373">
    <property type="entry name" value="Helicase with zinc finger domain 2"/>
    <property type="match status" value="1"/>
</dbReference>
<dbReference type="InterPro" id="IPR003593">
    <property type="entry name" value="AAA+_ATPase"/>
</dbReference>
<feature type="domain" description="C3H1-type" evidence="7">
    <location>
        <begin position="208"/>
        <end position="236"/>
    </location>
</feature>
<protein>
    <recommendedName>
        <fullName evidence="7">C3H1-type domain-containing protein</fullName>
    </recommendedName>
</protein>
<dbReference type="InterPro" id="IPR027417">
    <property type="entry name" value="P-loop_NTPase"/>
</dbReference>
<dbReference type="CDD" id="cd18808">
    <property type="entry name" value="SF1_C_Upf1"/>
    <property type="match status" value="2"/>
</dbReference>
<dbReference type="SUPFAM" id="SSF50249">
    <property type="entry name" value="Nucleic acid-binding proteins"/>
    <property type="match status" value="2"/>
</dbReference>
<accession>A0A401RWY1</accession>
<dbReference type="GO" id="GO:0005524">
    <property type="term" value="F:ATP binding"/>
    <property type="evidence" value="ECO:0007669"/>
    <property type="project" value="UniProtKB-KW"/>
</dbReference>
<keyword evidence="3" id="KW-0378">Hydrolase</keyword>
<dbReference type="InterPro" id="IPR041679">
    <property type="entry name" value="DNA2/NAM7-like_C"/>
</dbReference>
<evidence type="ECO:0000256" key="2">
    <source>
        <dbReference type="ARBA" id="ARBA00022741"/>
    </source>
</evidence>
<dbReference type="PROSITE" id="PS50103">
    <property type="entry name" value="ZF_C3H1"/>
    <property type="match status" value="1"/>
</dbReference>
<dbReference type="InterPro" id="IPR013087">
    <property type="entry name" value="Znf_C2H2_type"/>
</dbReference>
<dbReference type="GO" id="GO:0043139">
    <property type="term" value="F:5'-3' DNA helicase activity"/>
    <property type="evidence" value="ECO:0007669"/>
    <property type="project" value="TreeGrafter"/>
</dbReference>
<dbReference type="STRING" id="137246.A0A401RWY1"/>
<evidence type="ECO:0000313" key="8">
    <source>
        <dbReference type="EMBL" id="GCC22642.1"/>
    </source>
</evidence>
<dbReference type="Gene3D" id="3.40.50.300">
    <property type="entry name" value="P-loop containing nucleotide triphosphate hydrolases"/>
    <property type="match status" value="4"/>
</dbReference>
<proteinExistence type="inferred from homology"/>
<keyword evidence="6" id="KW-0479">Metal-binding</keyword>
<dbReference type="Pfam" id="PF13086">
    <property type="entry name" value="AAA_11"/>
    <property type="match status" value="2"/>
</dbReference>
<dbReference type="GO" id="GO:0008270">
    <property type="term" value="F:zinc ion binding"/>
    <property type="evidence" value="ECO:0007669"/>
    <property type="project" value="UniProtKB-KW"/>
</dbReference>
<dbReference type="OMA" id="ATLQYCC"/>
<evidence type="ECO:0000256" key="6">
    <source>
        <dbReference type="PROSITE-ProRule" id="PRU00723"/>
    </source>
</evidence>
<reference evidence="8 9" key="1">
    <citation type="journal article" date="2018" name="Nat. Ecol. Evol.">
        <title>Shark genomes provide insights into elasmobranch evolution and the origin of vertebrates.</title>
        <authorList>
            <person name="Hara Y"/>
            <person name="Yamaguchi K"/>
            <person name="Onimaru K"/>
            <person name="Kadota M"/>
            <person name="Koyanagi M"/>
            <person name="Keeley SD"/>
            <person name="Tatsumi K"/>
            <person name="Tanaka K"/>
            <person name="Motone F"/>
            <person name="Kageyama Y"/>
            <person name="Nozu R"/>
            <person name="Adachi N"/>
            <person name="Nishimura O"/>
            <person name="Nakagawa R"/>
            <person name="Tanegashima C"/>
            <person name="Kiyatake I"/>
            <person name="Matsumoto R"/>
            <person name="Murakumo K"/>
            <person name="Nishida K"/>
            <person name="Terakita A"/>
            <person name="Kuratani S"/>
            <person name="Sato K"/>
            <person name="Hyodo S Kuraku.S."/>
        </authorList>
    </citation>
    <scope>NUCLEOTIDE SEQUENCE [LARGE SCALE GENOMIC DNA]</scope>
</reference>
<dbReference type="Pfam" id="PF25049">
    <property type="entry name" value="OB_HELZ2"/>
    <property type="match status" value="1"/>
</dbReference>
<dbReference type="GO" id="GO:0000175">
    <property type="term" value="F:3'-5'-RNA exonuclease activity"/>
    <property type="evidence" value="ECO:0007669"/>
    <property type="project" value="UniProtKB-ARBA"/>
</dbReference>
<dbReference type="EMBL" id="BEZZ01000014">
    <property type="protein sequence ID" value="GCC22642.1"/>
    <property type="molecule type" value="Genomic_DNA"/>
</dbReference>
<dbReference type="InterPro" id="IPR050534">
    <property type="entry name" value="Coronavir_polyprotein_1ab"/>
</dbReference>
<keyword evidence="9" id="KW-1185">Reference proteome</keyword>
<gene>
    <name evidence="8" type="ORF">chiPu_0001030</name>
</gene>
<dbReference type="Pfam" id="PF00773">
    <property type="entry name" value="RNB"/>
    <property type="match status" value="1"/>
</dbReference>
<dbReference type="InterPro" id="IPR056787">
    <property type="entry name" value="OB_HELZ2"/>
</dbReference>
<dbReference type="OrthoDB" id="2285229at2759"/>
<dbReference type="InterPro" id="IPR041677">
    <property type="entry name" value="DNA2/NAM7_AAA_11"/>
</dbReference>
<keyword evidence="5" id="KW-0067">ATP-binding</keyword>
<evidence type="ECO:0000256" key="4">
    <source>
        <dbReference type="ARBA" id="ARBA00022806"/>
    </source>
</evidence>
<evidence type="ECO:0000259" key="7">
    <source>
        <dbReference type="PROSITE" id="PS50103"/>
    </source>
</evidence>
<keyword evidence="2" id="KW-0547">Nucleotide-binding</keyword>
<keyword evidence="4" id="KW-0347">Helicase</keyword>
<keyword evidence="6" id="KW-0862">Zinc</keyword>
<dbReference type="PANTHER" id="PTHR43788">
    <property type="entry name" value="DNA2/NAM7 HELICASE FAMILY MEMBER"/>
    <property type="match status" value="1"/>
</dbReference>
<dbReference type="SMART" id="SM00382">
    <property type="entry name" value="AAA"/>
    <property type="match status" value="2"/>
</dbReference>
<comment type="similarity">
    <text evidence="1">Belongs to the DNA2/NAM7 helicase family.</text>
</comment>
<feature type="zinc finger region" description="C3H1-type" evidence="6">
    <location>
        <begin position="208"/>
        <end position="236"/>
    </location>
</feature>
<dbReference type="InterPro" id="IPR001900">
    <property type="entry name" value="RNase_II/R"/>
</dbReference>
<sequence>MKGGEDLFKVLDLQLLCSQCFEKTNESTIVLKNVNHKCQQLQLVARKQQNRNGSWRLIRRRPAFINPARYQVCFFYREGSGCKRMKNRCTFAWSEEEAFVWNYERKNQIERHQLKKLVAERTNNGSPCSGTANKQQTVEEEIVNEFEGQFTELCAICFYSVPQQLSYQNIHRLCSFSSQHGWSPLLVHVLEDNNDMKQCDEIRPVSSPNNLQYCKHVLQGVSCHNLKNCSFAHSEVELMVWKSEIHRGLKRLTLLQLSQQQNWNGKPGAERVAENNVQFYCSVCLVIFSSQDKFENHCTSIEHAQMVLTDTTVVWNHRKPPLKASKYQLCSRLDICEFGENCIHAHSHKELEEWLMRSEVAQKRKQSAKHQGLLPYQDRILEEYRNCRNEILIMSEEVDDVMISCDCALRIPYYKRRSRLKWNFHIKSQKPLLYVALLKRDPGAVFWLEGKDIPKNCAISEGIKFRISETSYHVGVLFEAGTLGIYDQWVVFDFGSRPLLVRKINVCKTNAFQPPENPNTDAQFADLERWHSGNRRIVPCVEKTENELLVLQEYKSPALSLEYKVKDKANIPITRVNYRERMHNFLYREEQAEEVVVSRLSLMTTIFITDMLEDVFEGLMIAQKGELFAVFPPPSALTDSNEGFLFKRAVNTVLLAPSPSLHNVVYEAAIFREATTEKRLALKLSLRCHTELAFHKGSYHNVEIQFQLDRLPFCFRHQAVDKLPNEQIIFPDIVNCSIPQFTDPILVGNQKQQAAVAFIAGNTTGKKSAPPLLIYGPFGTGKTFTLATAALEILKKPNTRLLLCTDTNSAADLYVKDYFHFDVNAGNLHGRPLRMKYVKQNPIHTDPITKQYCLFSNSSFVLPDRSTLESYRIVITTCMEAKLFSELKLPLGFFTHILIDEAAQMLECDALIPLALASNKTRIVLAGDHMQMTPKLFSIESSEMADYTLLNRLFQFYQKEKHDKATKSRIIFRENYRSVKEIVHFVSMHFYMLKADVIQASGDIQPHPQFYPLMFCYVHGISSFNSSKLSWCNEAEVLQVVEKVESVLNSWPVEWGQLDPSSVCVVSSEGFQVQCLRHGLRQCGYSTVTVENVFNIQGKQFRVMIISTVHTCESSTSSKSANLEFFNQSRVLNTAMTRAQSLVIVVGDAVALCSVGNCSKIWKNYIQECIDNRGIYPEDLTMEQIKQAIIDTENWACKAEDENDNDSCSSDKDVDPILQELLDESKNVTLTVTEEGLMDIVVADEIEPEENINNQIPAGAIQSLRKRKNAQYTDYPLHVLQTLLLTQPSKYKRCEIIMEKFYKGYAVTLDDPQSIHITIKGRLNCGHSFPGDQVLVEILDHDSGQVDNTNLSGKVVGVLKAGDLPRIFICTVDEYDSHVMIPINKCVTKLYTPPVDKKSRNKIPIRKHKKDKIVTTQIICLTEEIRRNYFFVVELLCWRSCFYLPLGIVTKMLPAAVTMETGMEILNLEYQIHDSYPKEILKEIAKYSQTENILEGNRKDCRKYLTFTVDHMSSTDLDDAISVRELGDNYEIGIHIADVASIVPRGSCLDREALKRGVTHYPPGRDPIHMLPPKLSEEACSLLPEKPRKVISLFVVVQKGTDKVVKANFSLSVIQSDRKLSYDEVEDILNCFSGSQLRFETLEDSVATAFHFSRVHRKCRLQDDCYYDQADEERRLGNRKSQQMIEELMIMMNSFVAEFLTNKTKTVSVTPLRCQGSPASQQLAKLENKHKNLISLSIHLSHHLGITPNVQSPPCEKFQILSSLWSSLIKAAKDNDIHRLADFIATDDIHPNLAPVTMELRKLMHKSFFVRSSSTALSRQGHYSLQLESYTWATSPIRRYLDIIIQRLLTMVLCGEADLPYSKQEIDNLCMDFNRKNRTASNYEKKAQCLQFATQLRNQVVQKLVFAVEVESLTRCFKVIFPLKYNALSELLDINYRTLQLVDQPAYDESTKSMKLTWRKRIYCLETTRNSILPPAPFCNPHVCTINANTWQQVVQAVRLERFSEVAALLLENSEGVKSNGKQGHFGKIDVSKCQISSVSHYVHISLEVKNGDALQLQLSTDIKNGFLVPAVQLLSITPAFEICIEHAENPIICFSEYASKSPQKTYNSAKEYQRIWGPLCAMESASSSVCENEVIVIYDVKITWKRENTHAGKLQGTFCIPKEFCKNWHVGSALTNCYLCIRCRGLKKKPEGNLTGNDEALHLSFKALHISENSSELNIDPDTYIWVAHAVTEEFQNDGPKPDRETYNKTNFSVYKTTMDMIPNEIFQKETKFVVEIIPKLLPDLRKERAIQNLPNSSQLAQNIALGRHIPLTNNSELPSNILKQTNYSLPEFKDLNRSQVQAVQRALRSPFALIQGPPGTGKTVVGVHLVYWFHRINYDYNNQNYPLDKEDKDKRCILYCGPSNKSVNVVAEYLLNLQKYLKPLRVYSDQMEMVDFPYPGSQLMISKKSVREGKPKPNLRPITLHYKIREPSNPFASKIKAYDEMIQSGTIVTEEEIEEYKRLLSKARKHELRRHDVILCTCATSSSKVLQELGVRQILVDESAMCTEPELLIPIVAHKQANQIVLLGDHMQLRPIISNEFCRRLGMETSLFERYDKQALMLNVQYRMHKEICQFPSQMFYKGKLETDPKLECRPQSVFYHRGKMTCPIIFGHVLGDEISLMVSTEEGNENSRANKLEAEKAVFIVKQLTFAKIKPKDIAVLTPYNAQVLEINKLLSAKGITGITVCTIIKSQGSEWRYVILSAVRSLPQREIDMQPSKSWLKKYLGFITDPNQVNVALTRAKEGLCILGNECLLRCSNPWKDLLAHYRKKNALVNADDITVRK</sequence>
<evidence type="ECO:0000256" key="3">
    <source>
        <dbReference type="ARBA" id="ARBA00022801"/>
    </source>
</evidence>
<dbReference type="InterPro" id="IPR000571">
    <property type="entry name" value="Znf_CCCH"/>
</dbReference>
<evidence type="ECO:0000256" key="5">
    <source>
        <dbReference type="ARBA" id="ARBA00022840"/>
    </source>
</evidence>
<dbReference type="Proteomes" id="UP000287033">
    <property type="component" value="Unassembled WGS sequence"/>
</dbReference>
<comment type="caution">
    <text evidence="8">The sequence shown here is derived from an EMBL/GenBank/DDBJ whole genome shotgun (WGS) entry which is preliminary data.</text>
</comment>
<evidence type="ECO:0000313" key="9">
    <source>
        <dbReference type="Proteomes" id="UP000287033"/>
    </source>
</evidence>
<name>A0A401RWY1_CHIPU</name>
<evidence type="ECO:0000256" key="1">
    <source>
        <dbReference type="ARBA" id="ARBA00007913"/>
    </source>
</evidence>
<dbReference type="PROSITE" id="PS00028">
    <property type="entry name" value="ZINC_FINGER_C2H2_1"/>
    <property type="match status" value="1"/>
</dbReference>